<dbReference type="RefSeq" id="WP_112257652.1">
    <property type="nucleotide sequence ID" value="NZ_QMIG01000004.1"/>
</dbReference>
<evidence type="ECO:0000256" key="5">
    <source>
        <dbReference type="ARBA" id="ARBA00022989"/>
    </source>
</evidence>
<dbReference type="Proteomes" id="UP000250462">
    <property type="component" value="Unassembled WGS sequence"/>
</dbReference>
<dbReference type="PROSITE" id="PS50928">
    <property type="entry name" value="ABC_TM1"/>
    <property type="match status" value="1"/>
</dbReference>
<feature type="transmembrane region" description="Helical" evidence="7">
    <location>
        <begin position="184"/>
        <end position="209"/>
    </location>
</feature>
<evidence type="ECO:0000313" key="11">
    <source>
        <dbReference type="Proteomes" id="UP000250462"/>
    </source>
</evidence>
<keyword evidence="4 7" id="KW-0812">Transmembrane</keyword>
<evidence type="ECO:0000256" key="2">
    <source>
        <dbReference type="ARBA" id="ARBA00022448"/>
    </source>
</evidence>
<feature type="compositionally biased region" description="Polar residues" evidence="8">
    <location>
        <begin position="1"/>
        <end position="11"/>
    </location>
</feature>
<feature type="transmembrane region" description="Helical" evidence="7">
    <location>
        <begin position="289"/>
        <end position="313"/>
    </location>
</feature>
<dbReference type="GO" id="GO:0055085">
    <property type="term" value="P:transmembrane transport"/>
    <property type="evidence" value="ECO:0007669"/>
    <property type="project" value="InterPro"/>
</dbReference>
<dbReference type="Gene3D" id="1.10.3720.10">
    <property type="entry name" value="MetI-like"/>
    <property type="match status" value="1"/>
</dbReference>
<dbReference type="EMBL" id="QMIG01000004">
    <property type="protein sequence ID" value="RAW16442.1"/>
    <property type="molecule type" value="Genomic_DNA"/>
</dbReference>
<comment type="subcellular location">
    <subcellularLocation>
        <location evidence="1 7">Cell membrane</location>
        <topology evidence="1 7">Multi-pass membrane protein</topology>
    </subcellularLocation>
</comment>
<comment type="caution">
    <text evidence="10">The sequence shown here is derived from an EMBL/GenBank/DDBJ whole genome shotgun (WGS) entry which is preliminary data.</text>
</comment>
<dbReference type="InterPro" id="IPR035906">
    <property type="entry name" value="MetI-like_sf"/>
</dbReference>
<dbReference type="GO" id="GO:0005886">
    <property type="term" value="C:plasma membrane"/>
    <property type="evidence" value="ECO:0007669"/>
    <property type="project" value="UniProtKB-SubCell"/>
</dbReference>
<keyword evidence="11" id="KW-1185">Reference proteome</keyword>
<proteinExistence type="inferred from homology"/>
<feature type="compositionally biased region" description="Gly residues" evidence="8">
    <location>
        <begin position="14"/>
        <end position="24"/>
    </location>
</feature>
<evidence type="ECO:0000259" key="9">
    <source>
        <dbReference type="PROSITE" id="PS50928"/>
    </source>
</evidence>
<dbReference type="Pfam" id="PF00528">
    <property type="entry name" value="BPD_transp_1"/>
    <property type="match status" value="1"/>
</dbReference>
<dbReference type="Pfam" id="PF19300">
    <property type="entry name" value="BPD_transp_1_N"/>
    <property type="match status" value="1"/>
</dbReference>
<dbReference type="CDD" id="cd06261">
    <property type="entry name" value="TM_PBP2"/>
    <property type="match status" value="1"/>
</dbReference>
<keyword evidence="3" id="KW-1003">Cell membrane</keyword>
<sequence>MGKLSTTQASVSPPGGGIGAGDGNGNDLDGDTPPRPERSAARRELWRYLAGRISGAAVSMILVLFSAFFIFRIIGGDPVRAIGGDSPMTPEQRAEIEERLGLNEPMAVQFWEYVKDLFTLDWGESYVSSAQVTDLMWDRLPNTLLLTGTALILAAGLGIWIGARAGWKQGSFFEKSQVGISLTLWSAPTFWLGMIVIIVFSVELGMFPVNGMRSTRGVADGFWPEALDVAHHLVLPAVTMAAVIYAQYVLIMRSSILEERNNDYLTVARAKGLRDAVVRRRHAVPNAMLPTVTLIALQFGAIFNGALLTETIFSWPGLGLLFYQAIKIPDIPLLQLLFIFFAGTTILANLLVDILYRFLDPRVRRSA</sequence>
<feature type="transmembrane region" description="Helical" evidence="7">
    <location>
        <begin position="45"/>
        <end position="71"/>
    </location>
</feature>
<keyword evidence="6 7" id="KW-0472">Membrane</keyword>
<keyword evidence="5 7" id="KW-1133">Transmembrane helix</keyword>
<dbReference type="InterPro" id="IPR000515">
    <property type="entry name" value="MetI-like"/>
</dbReference>
<feature type="transmembrane region" description="Helical" evidence="7">
    <location>
        <begin position="229"/>
        <end position="251"/>
    </location>
</feature>
<evidence type="ECO:0000256" key="4">
    <source>
        <dbReference type="ARBA" id="ARBA00022692"/>
    </source>
</evidence>
<protein>
    <submittedName>
        <fullName evidence="10">ABC transporter permease</fullName>
    </submittedName>
</protein>
<dbReference type="OrthoDB" id="5169641at2"/>
<feature type="transmembrane region" description="Helical" evidence="7">
    <location>
        <begin position="144"/>
        <end position="163"/>
    </location>
</feature>
<evidence type="ECO:0000313" key="10">
    <source>
        <dbReference type="EMBL" id="RAW16442.1"/>
    </source>
</evidence>
<dbReference type="InterPro" id="IPR045621">
    <property type="entry name" value="BPD_transp_1_N"/>
</dbReference>
<evidence type="ECO:0000256" key="8">
    <source>
        <dbReference type="SAM" id="MobiDB-lite"/>
    </source>
</evidence>
<evidence type="ECO:0000256" key="6">
    <source>
        <dbReference type="ARBA" id="ARBA00023136"/>
    </source>
</evidence>
<dbReference type="PANTHER" id="PTHR43376:SF1">
    <property type="entry name" value="OLIGOPEPTIDE TRANSPORT SYSTEM PERMEASE PROTEIN"/>
    <property type="match status" value="1"/>
</dbReference>
<evidence type="ECO:0000256" key="3">
    <source>
        <dbReference type="ARBA" id="ARBA00022475"/>
    </source>
</evidence>
<dbReference type="AlphaFoldDB" id="A0A329QYP8"/>
<evidence type="ECO:0000256" key="7">
    <source>
        <dbReference type="RuleBase" id="RU363032"/>
    </source>
</evidence>
<keyword evidence="2 7" id="KW-0813">Transport</keyword>
<feature type="transmembrane region" description="Helical" evidence="7">
    <location>
        <begin position="333"/>
        <end position="356"/>
    </location>
</feature>
<evidence type="ECO:0000256" key="1">
    <source>
        <dbReference type="ARBA" id="ARBA00004651"/>
    </source>
</evidence>
<organism evidence="10 11">
    <name type="scientific">Phytoactinopolyspora halophila</name>
    <dbReference type="NCBI Taxonomy" id="1981511"/>
    <lineage>
        <taxon>Bacteria</taxon>
        <taxon>Bacillati</taxon>
        <taxon>Actinomycetota</taxon>
        <taxon>Actinomycetes</taxon>
        <taxon>Jiangellales</taxon>
        <taxon>Jiangellaceae</taxon>
        <taxon>Phytoactinopolyspora</taxon>
    </lineage>
</organism>
<dbReference type="SUPFAM" id="SSF161098">
    <property type="entry name" value="MetI-like"/>
    <property type="match status" value="1"/>
</dbReference>
<dbReference type="PANTHER" id="PTHR43376">
    <property type="entry name" value="OLIGOPEPTIDE TRANSPORT SYSTEM PERMEASE PROTEIN"/>
    <property type="match status" value="1"/>
</dbReference>
<accession>A0A329QYP8</accession>
<comment type="similarity">
    <text evidence="7">Belongs to the binding-protein-dependent transport system permease family.</text>
</comment>
<name>A0A329QYP8_9ACTN</name>
<gene>
    <name evidence="10" type="ORF">DPM12_07410</name>
</gene>
<feature type="region of interest" description="Disordered" evidence="8">
    <location>
        <begin position="1"/>
        <end position="39"/>
    </location>
</feature>
<reference evidence="10 11" key="1">
    <citation type="submission" date="2018-06" db="EMBL/GenBank/DDBJ databases">
        <title>Phytoactinopolyspora halophila sp. nov., a novel halophilic actinomycete isolated from a saline soil in China.</title>
        <authorList>
            <person name="Tang S.-K."/>
        </authorList>
    </citation>
    <scope>NUCLEOTIDE SEQUENCE [LARGE SCALE GENOMIC DNA]</scope>
    <source>
        <strain evidence="10 11">YIM 96934</strain>
    </source>
</reference>
<feature type="domain" description="ABC transmembrane type-1" evidence="9">
    <location>
        <begin position="140"/>
        <end position="352"/>
    </location>
</feature>